<proteinExistence type="predicted"/>
<dbReference type="AlphaFoldDB" id="A0AA38X5J1"/>
<dbReference type="Proteomes" id="UP001172673">
    <property type="component" value="Unassembled WGS sequence"/>
</dbReference>
<evidence type="ECO:0000256" key="1">
    <source>
        <dbReference type="SAM" id="MobiDB-lite"/>
    </source>
</evidence>
<accession>A0AA38X5J1</accession>
<feature type="compositionally biased region" description="Polar residues" evidence="1">
    <location>
        <begin position="273"/>
        <end position="283"/>
    </location>
</feature>
<feature type="region of interest" description="Disordered" evidence="1">
    <location>
        <begin position="1"/>
        <end position="32"/>
    </location>
</feature>
<reference evidence="2" key="1">
    <citation type="submission" date="2022-10" db="EMBL/GenBank/DDBJ databases">
        <title>Culturing micro-colonial fungi from biological soil crusts in the Mojave desert and describing Neophaeococcomyces mojavensis, and introducing the new genera and species Taxawa tesnikishii.</title>
        <authorList>
            <person name="Kurbessoian T."/>
            <person name="Stajich J.E."/>
        </authorList>
    </citation>
    <scope>NUCLEOTIDE SEQUENCE</scope>
    <source>
        <strain evidence="2">TK_41</strain>
    </source>
</reference>
<feature type="compositionally biased region" description="Polar residues" evidence="1">
    <location>
        <begin position="10"/>
        <end position="25"/>
    </location>
</feature>
<dbReference type="SUPFAM" id="SSF48403">
    <property type="entry name" value="Ankyrin repeat"/>
    <property type="match status" value="1"/>
</dbReference>
<organism evidence="2 3">
    <name type="scientific">Cladophialophora chaetospira</name>
    <dbReference type="NCBI Taxonomy" id="386627"/>
    <lineage>
        <taxon>Eukaryota</taxon>
        <taxon>Fungi</taxon>
        <taxon>Dikarya</taxon>
        <taxon>Ascomycota</taxon>
        <taxon>Pezizomycotina</taxon>
        <taxon>Eurotiomycetes</taxon>
        <taxon>Chaetothyriomycetidae</taxon>
        <taxon>Chaetothyriales</taxon>
        <taxon>Herpotrichiellaceae</taxon>
        <taxon>Cladophialophora</taxon>
    </lineage>
</organism>
<protein>
    <recommendedName>
        <fullName evidence="4">Ankyrin repeat protein</fullName>
    </recommendedName>
</protein>
<evidence type="ECO:0008006" key="4">
    <source>
        <dbReference type="Google" id="ProtNLM"/>
    </source>
</evidence>
<gene>
    <name evidence="2" type="ORF">H2200_008243</name>
</gene>
<dbReference type="Gene3D" id="1.25.40.20">
    <property type="entry name" value="Ankyrin repeat-containing domain"/>
    <property type="match status" value="1"/>
</dbReference>
<keyword evidence="3" id="KW-1185">Reference proteome</keyword>
<name>A0AA38X5J1_9EURO</name>
<comment type="caution">
    <text evidence="2">The sequence shown here is derived from an EMBL/GenBank/DDBJ whole genome shotgun (WGS) entry which is preliminary data.</text>
</comment>
<feature type="region of interest" description="Disordered" evidence="1">
    <location>
        <begin position="265"/>
        <end position="348"/>
    </location>
</feature>
<sequence length="348" mass="39322">MAQCLPSPQAELTSVSKLPSYSPTPRNIMATSPHPNPAEMLNCDVLSPHQEQEAILEACKSGQLIELQRLLHEYGVKHQEKPYPYLRPYPRNPTYPWSHELVLALGERPDLNVLKLLYSYYPGLIHTVLDERQTSLLSMACEGGPKNADFIHFLLDHGADPSSEGYPLRFIGGDINIALDHNQPGDIIRKMAPKTIYLFIPIIKALELKRVDVLDLLLQYDILRSTRGERSCMPSKGESRLMKEAQETKDKKVIAVVDRYFRRREKQEKKSGTSDLQPKTTVSRKWWPPGSPPSTKEKSEPEASGSSNPADGATKFWWPFSILQNKPKPAELSQKEKELHASSSDEDT</sequence>
<dbReference type="EMBL" id="JAPDRK010000012">
    <property type="protein sequence ID" value="KAJ9607171.1"/>
    <property type="molecule type" value="Genomic_DNA"/>
</dbReference>
<evidence type="ECO:0000313" key="3">
    <source>
        <dbReference type="Proteomes" id="UP001172673"/>
    </source>
</evidence>
<dbReference type="InterPro" id="IPR036770">
    <property type="entry name" value="Ankyrin_rpt-contain_sf"/>
</dbReference>
<evidence type="ECO:0000313" key="2">
    <source>
        <dbReference type="EMBL" id="KAJ9607171.1"/>
    </source>
</evidence>